<reference evidence="5 6" key="1">
    <citation type="submission" date="2019-01" db="EMBL/GenBank/DDBJ databases">
        <title>Novel species of Nocardioides.</title>
        <authorList>
            <person name="Liu Q."/>
            <person name="X Y.-H."/>
        </authorList>
    </citation>
    <scope>NUCLEOTIDE SEQUENCE [LARGE SCALE GENOMIC DNA]</scope>
    <source>
        <strain evidence="5 6">HLT2-9</strain>
    </source>
</reference>
<dbReference type="GO" id="GO:0016491">
    <property type="term" value="F:oxidoreductase activity"/>
    <property type="evidence" value="ECO:0007669"/>
    <property type="project" value="UniProtKB-KW"/>
</dbReference>
<dbReference type="RefSeq" id="WP_129426706.1">
    <property type="nucleotide sequence ID" value="NZ_SDWV01000008.1"/>
</dbReference>
<dbReference type="Gene3D" id="3.40.50.720">
    <property type="entry name" value="NAD(P)-binding Rossmann-like Domain"/>
    <property type="match status" value="1"/>
</dbReference>
<feature type="domain" description="Gfo/Idh/MocA-like oxidoreductase N-terminal" evidence="3">
    <location>
        <begin position="4"/>
        <end position="121"/>
    </location>
</feature>
<evidence type="ECO:0000259" key="4">
    <source>
        <dbReference type="Pfam" id="PF22725"/>
    </source>
</evidence>
<dbReference type="InterPro" id="IPR055170">
    <property type="entry name" value="GFO_IDH_MocA-like_dom"/>
</dbReference>
<sequence>MTTRWGIAATGGMAAAFAEDLAHVPDAEIAFVGSRSAASATEFGSRFGGARGGTYGDLLAAGRAGEVDVIYVATPHPQHHDLALAAIEGGTPLLVEKAFTATLAGAQEVVDAARAAGIFCMEAMWTRFQPAVAHARDLVDAGEIGDVVLVQADFCAQRDFDPQSRLFDLALGGGSVLDLGVYPVSFAQHFLGRPDAVTATGTTYANGADASAAIHLAYADGRAASLTCALTAASPVRALVVGTGGSIELEPPFNHASRIVVRRNGAEDEVVERLPTGRGYTHQAEEVQRCLAAGLTESPVMPLSDTLDVQWVLEEALDRLGITMSEARVDLQPGD</sequence>
<evidence type="ECO:0000256" key="2">
    <source>
        <dbReference type="ARBA" id="ARBA00023002"/>
    </source>
</evidence>
<evidence type="ECO:0000256" key="1">
    <source>
        <dbReference type="ARBA" id="ARBA00010928"/>
    </source>
</evidence>
<dbReference type="EMBL" id="SDWV01000008">
    <property type="protein sequence ID" value="RYC11272.1"/>
    <property type="molecule type" value="Genomic_DNA"/>
</dbReference>
<comment type="similarity">
    <text evidence="1">Belongs to the Gfo/Idh/MocA family.</text>
</comment>
<accession>A0A4Q2SZ00</accession>
<dbReference type="AlphaFoldDB" id="A0A4Q2SZ00"/>
<dbReference type="InterPro" id="IPR050984">
    <property type="entry name" value="Gfo/Idh/MocA_domain"/>
</dbReference>
<dbReference type="Gene3D" id="3.30.360.10">
    <property type="entry name" value="Dihydrodipicolinate Reductase, domain 2"/>
    <property type="match status" value="1"/>
</dbReference>
<evidence type="ECO:0000313" key="6">
    <source>
        <dbReference type="Proteomes" id="UP000291101"/>
    </source>
</evidence>
<dbReference type="Proteomes" id="UP000291101">
    <property type="component" value="Unassembled WGS sequence"/>
</dbReference>
<feature type="domain" description="GFO/IDH/MocA-like oxidoreductase" evidence="4">
    <location>
        <begin position="133"/>
        <end position="248"/>
    </location>
</feature>
<evidence type="ECO:0000259" key="3">
    <source>
        <dbReference type="Pfam" id="PF01408"/>
    </source>
</evidence>
<dbReference type="OrthoDB" id="9815825at2"/>
<keyword evidence="6" id="KW-1185">Reference proteome</keyword>
<protein>
    <submittedName>
        <fullName evidence="5">Gfo/Idh/MocA family oxidoreductase</fullName>
    </submittedName>
</protein>
<dbReference type="SUPFAM" id="SSF51735">
    <property type="entry name" value="NAD(P)-binding Rossmann-fold domains"/>
    <property type="match status" value="1"/>
</dbReference>
<organism evidence="5 6">
    <name type="scientific">Nocardioides zhouii</name>
    <dbReference type="NCBI Taxonomy" id="1168729"/>
    <lineage>
        <taxon>Bacteria</taxon>
        <taxon>Bacillati</taxon>
        <taxon>Actinomycetota</taxon>
        <taxon>Actinomycetes</taxon>
        <taxon>Propionibacteriales</taxon>
        <taxon>Nocardioidaceae</taxon>
        <taxon>Nocardioides</taxon>
    </lineage>
</organism>
<dbReference type="PANTHER" id="PTHR22604">
    <property type="entry name" value="OXIDOREDUCTASES"/>
    <property type="match status" value="1"/>
</dbReference>
<gene>
    <name evidence="5" type="ORF">EUA94_09885</name>
</gene>
<dbReference type="PANTHER" id="PTHR22604:SF105">
    <property type="entry name" value="TRANS-1,2-DIHYDROBENZENE-1,2-DIOL DEHYDROGENASE"/>
    <property type="match status" value="1"/>
</dbReference>
<proteinExistence type="inferred from homology"/>
<keyword evidence="2" id="KW-0560">Oxidoreductase</keyword>
<comment type="caution">
    <text evidence="5">The sequence shown here is derived from an EMBL/GenBank/DDBJ whole genome shotgun (WGS) entry which is preliminary data.</text>
</comment>
<evidence type="ECO:0000313" key="5">
    <source>
        <dbReference type="EMBL" id="RYC11272.1"/>
    </source>
</evidence>
<dbReference type="InterPro" id="IPR036291">
    <property type="entry name" value="NAD(P)-bd_dom_sf"/>
</dbReference>
<dbReference type="GO" id="GO:0000166">
    <property type="term" value="F:nucleotide binding"/>
    <property type="evidence" value="ECO:0007669"/>
    <property type="project" value="InterPro"/>
</dbReference>
<dbReference type="Pfam" id="PF01408">
    <property type="entry name" value="GFO_IDH_MocA"/>
    <property type="match status" value="1"/>
</dbReference>
<name>A0A4Q2SZ00_9ACTN</name>
<dbReference type="InterPro" id="IPR000683">
    <property type="entry name" value="Gfo/Idh/MocA-like_OxRdtase_N"/>
</dbReference>
<dbReference type="Pfam" id="PF22725">
    <property type="entry name" value="GFO_IDH_MocA_C3"/>
    <property type="match status" value="1"/>
</dbReference>
<dbReference type="SUPFAM" id="SSF55347">
    <property type="entry name" value="Glyceraldehyde-3-phosphate dehydrogenase-like, C-terminal domain"/>
    <property type="match status" value="1"/>
</dbReference>